<name>A0A176VNE5_MARPO</name>
<dbReference type="PANTHER" id="PTHR37031:SF2">
    <property type="entry name" value="PHOD-LIKE PHOSPHATASE METALLOPHOSPHATASE DOMAIN-CONTAINING PROTEIN"/>
    <property type="match status" value="1"/>
</dbReference>
<dbReference type="PANTHER" id="PTHR37031">
    <property type="entry name" value="METALLOPHOSPHATASE BINDING DOMAIN PROTEIN"/>
    <property type="match status" value="1"/>
</dbReference>
<feature type="region of interest" description="Disordered" evidence="1">
    <location>
        <begin position="1"/>
        <end position="25"/>
    </location>
</feature>
<evidence type="ECO:0000256" key="1">
    <source>
        <dbReference type="SAM" id="MobiDB-lite"/>
    </source>
</evidence>
<reference evidence="2" key="1">
    <citation type="submission" date="2016-03" db="EMBL/GenBank/DDBJ databases">
        <title>Mechanisms controlling the formation of the plant cell surface in tip-growing cells are functionally conserved among land plants.</title>
        <authorList>
            <person name="Honkanen S."/>
            <person name="Jones V.A."/>
            <person name="Morieri G."/>
            <person name="Champion C."/>
            <person name="Hetherington A.J."/>
            <person name="Kelly S."/>
            <person name="Saint-Marcoux D."/>
            <person name="Proust H."/>
            <person name="Prescott H."/>
            <person name="Dolan L."/>
        </authorList>
    </citation>
    <scope>NUCLEOTIDE SEQUENCE [LARGE SCALE GENOMIC DNA]</scope>
    <source>
        <tissue evidence="2">Whole gametophyte</tissue>
    </source>
</reference>
<feature type="compositionally biased region" description="Basic and acidic residues" evidence="1">
    <location>
        <begin position="14"/>
        <end position="24"/>
    </location>
</feature>
<dbReference type="Gene3D" id="3.60.21.70">
    <property type="entry name" value="PhoD-like phosphatase"/>
    <property type="match status" value="1"/>
</dbReference>
<dbReference type="Proteomes" id="UP000077202">
    <property type="component" value="Unassembled WGS sequence"/>
</dbReference>
<dbReference type="EMBL" id="LVLJ01003476">
    <property type="protein sequence ID" value="OAE21316.1"/>
    <property type="molecule type" value="Genomic_DNA"/>
</dbReference>
<comment type="caution">
    <text evidence="2">The sequence shown here is derived from an EMBL/GenBank/DDBJ whole genome shotgun (WGS) entry which is preliminary data.</text>
</comment>
<dbReference type="AlphaFoldDB" id="A0A176VNE5"/>
<sequence length="545" mass="61740">MGDPSEGGTRHGKGRDSPRWSMRDVKKHAQQKFVSTVDRLTSFHRGSGSSNIKDILKHSGQVNVSVGPVIGKVTDCTARILLEVGEPGEISMQLEEESVQNGVPNGQPAAKSKHKKKSGLIVKKSLVAMRPAIFVFENLNPETRYHVRLKGCYPTVPSSFCTFPRIAPPSLNFAIISCNKIFITEKEIPVHSDLWAHLEKMIRLNKVNMCLHLGDQGMPYPESSNLNEYEEGLKGSTETEINYWMQRREKNLETEDWNKESSDFFIAVCAWRVNLEYQRQLHEDVNFDKLEAIDRDYHFHLIAGVAIMFIDIRGSRTFFRCEDQESSQHRYLGAQQWKDISGVMGTGGLFEQANVLLVCTPAPLVFLDHNFTDVASNVPRLVDFKGHWSANLHYEEQKRMIDILFAWKGASTKRDILVLGGDVHCGGHSEIIYDRQESIRQLTTSAIANHPLPKSAYYLLRAAGNLAAATGRKFAFRHHDWTRSRNYGLVQIKNQPDDSRPEVTSQLIKGKFMIGIKEGKKVSNFDKTKMLGCESWLCPTGRSYR</sequence>
<accession>A0A176VNE5</accession>
<evidence type="ECO:0008006" key="4">
    <source>
        <dbReference type="Google" id="ProtNLM"/>
    </source>
</evidence>
<evidence type="ECO:0000313" key="3">
    <source>
        <dbReference type="Proteomes" id="UP000077202"/>
    </source>
</evidence>
<keyword evidence="3" id="KW-1185">Reference proteome</keyword>
<evidence type="ECO:0000313" key="2">
    <source>
        <dbReference type="EMBL" id="OAE21316.1"/>
    </source>
</evidence>
<dbReference type="InterPro" id="IPR038607">
    <property type="entry name" value="PhoD-like_sf"/>
</dbReference>
<organism evidence="2 3">
    <name type="scientific">Marchantia polymorpha subsp. ruderalis</name>
    <dbReference type="NCBI Taxonomy" id="1480154"/>
    <lineage>
        <taxon>Eukaryota</taxon>
        <taxon>Viridiplantae</taxon>
        <taxon>Streptophyta</taxon>
        <taxon>Embryophyta</taxon>
        <taxon>Marchantiophyta</taxon>
        <taxon>Marchantiopsida</taxon>
        <taxon>Marchantiidae</taxon>
        <taxon>Marchantiales</taxon>
        <taxon>Marchantiaceae</taxon>
        <taxon>Marchantia</taxon>
    </lineage>
</organism>
<gene>
    <name evidence="2" type="ORF">AXG93_868s1550</name>
</gene>
<protein>
    <recommendedName>
        <fullName evidence="4">PhoD-like phosphatase metallophosphatase domain-containing protein</fullName>
    </recommendedName>
</protein>
<proteinExistence type="predicted"/>